<name>E6QV13_9ZZZZ</name>
<protein>
    <submittedName>
        <fullName evidence="1">Uncharacterized protein</fullName>
    </submittedName>
</protein>
<sequence length="64" mass="7057">MHLLRRKLDASRWCLAVVATAVIALFFPGVSPIRGTREECAYGRYVFQINLNSAVTSADLAGFL</sequence>
<comment type="caution">
    <text evidence="1">The sequence shown here is derived from an EMBL/GenBank/DDBJ whole genome shotgun (WGS) entry which is preliminary data.</text>
</comment>
<reference evidence="1" key="1">
    <citation type="submission" date="2009-10" db="EMBL/GenBank/DDBJ databases">
        <title>Diversity of trophic interactions inside an arsenic-rich microbial ecosystem.</title>
        <authorList>
            <person name="Bertin P.N."/>
            <person name="Heinrich-Salmeron A."/>
            <person name="Pelletier E."/>
            <person name="Goulhen-Chollet F."/>
            <person name="Arsene-Ploetze F."/>
            <person name="Gallien S."/>
            <person name="Calteau A."/>
            <person name="Vallenet D."/>
            <person name="Casiot C."/>
            <person name="Chane-Woon-Ming B."/>
            <person name="Giloteaux L."/>
            <person name="Barakat M."/>
            <person name="Bonnefoy V."/>
            <person name="Bruneel O."/>
            <person name="Chandler M."/>
            <person name="Cleiss J."/>
            <person name="Duran R."/>
            <person name="Elbaz-Poulichet F."/>
            <person name="Fonknechten N."/>
            <person name="Lauga B."/>
            <person name="Mornico D."/>
            <person name="Ortet P."/>
            <person name="Schaeffer C."/>
            <person name="Siguier P."/>
            <person name="Alexander Thil Smith A."/>
            <person name="Van Dorsselaer A."/>
            <person name="Weissenbach J."/>
            <person name="Medigue C."/>
            <person name="Le Paslier D."/>
        </authorList>
    </citation>
    <scope>NUCLEOTIDE SEQUENCE</scope>
</reference>
<gene>
    <name evidence="1" type="ORF">CARN7_1897</name>
</gene>
<organism evidence="1">
    <name type="scientific">mine drainage metagenome</name>
    <dbReference type="NCBI Taxonomy" id="410659"/>
    <lineage>
        <taxon>unclassified sequences</taxon>
        <taxon>metagenomes</taxon>
        <taxon>ecological metagenomes</taxon>
    </lineage>
</organism>
<proteinExistence type="predicted"/>
<dbReference type="AlphaFoldDB" id="E6QV13"/>
<accession>E6QV13</accession>
<evidence type="ECO:0000313" key="1">
    <source>
        <dbReference type="EMBL" id="CBI11086.1"/>
    </source>
</evidence>
<dbReference type="EMBL" id="CABR01000122">
    <property type="protein sequence ID" value="CBI11086.1"/>
    <property type="molecule type" value="Genomic_DNA"/>
</dbReference>